<dbReference type="InterPro" id="IPR037165">
    <property type="entry name" value="AldOxase/xan_DH_Mopterin-bd_sf"/>
</dbReference>
<name>A0ABQ2LFS7_9PROT</name>
<dbReference type="Pfam" id="PF02738">
    <property type="entry name" value="MoCoBD_1"/>
    <property type="match status" value="1"/>
</dbReference>
<dbReference type="InterPro" id="IPR046867">
    <property type="entry name" value="AldOxase/xan_DH_MoCoBD2"/>
</dbReference>
<proteinExistence type="predicted"/>
<dbReference type="EMBL" id="BMOV01000011">
    <property type="protein sequence ID" value="GGO16329.1"/>
    <property type="molecule type" value="Genomic_DNA"/>
</dbReference>
<keyword evidence="5" id="KW-1185">Reference proteome</keyword>
<dbReference type="InterPro" id="IPR036856">
    <property type="entry name" value="Ald_Oxase/Xan_DH_a/b_sf"/>
</dbReference>
<dbReference type="Pfam" id="PF20256">
    <property type="entry name" value="MoCoBD_2"/>
    <property type="match status" value="1"/>
</dbReference>
<evidence type="ECO:0000313" key="5">
    <source>
        <dbReference type="Proteomes" id="UP000602381"/>
    </source>
</evidence>
<dbReference type="SMART" id="SM01008">
    <property type="entry name" value="Ald_Xan_dh_C"/>
    <property type="match status" value="1"/>
</dbReference>
<evidence type="ECO:0000256" key="1">
    <source>
        <dbReference type="ARBA" id="ARBA00022505"/>
    </source>
</evidence>
<dbReference type="Proteomes" id="UP000602381">
    <property type="component" value="Unassembled WGS sequence"/>
</dbReference>
<dbReference type="SUPFAM" id="SSF54665">
    <property type="entry name" value="CO dehydrogenase molybdoprotein N-domain-like"/>
    <property type="match status" value="1"/>
</dbReference>
<dbReference type="PANTHER" id="PTHR11908">
    <property type="entry name" value="XANTHINE DEHYDROGENASE"/>
    <property type="match status" value="1"/>
</dbReference>
<organism evidence="4 5">
    <name type="scientific">Iodidimonas muriae</name>
    <dbReference type="NCBI Taxonomy" id="261467"/>
    <lineage>
        <taxon>Bacteria</taxon>
        <taxon>Pseudomonadati</taxon>
        <taxon>Pseudomonadota</taxon>
        <taxon>Alphaproteobacteria</taxon>
        <taxon>Iodidimonadales</taxon>
        <taxon>Iodidimonadaceae</taxon>
        <taxon>Iodidimonas</taxon>
    </lineage>
</organism>
<dbReference type="PANTHER" id="PTHR11908:SF132">
    <property type="entry name" value="ALDEHYDE OXIDASE 1-RELATED"/>
    <property type="match status" value="1"/>
</dbReference>
<dbReference type="Gene3D" id="3.90.1170.50">
    <property type="entry name" value="Aldehyde oxidase/xanthine dehydrogenase, a/b hammerhead"/>
    <property type="match status" value="1"/>
</dbReference>
<dbReference type="InterPro" id="IPR000674">
    <property type="entry name" value="Ald_Oxase/Xan_DH_a/b"/>
</dbReference>
<evidence type="ECO:0000259" key="3">
    <source>
        <dbReference type="SMART" id="SM01008"/>
    </source>
</evidence>
<dbReference type="Pfam" id="PF01315">
    <property type="entry name" value="Ald_Xan_dh_C"/>
    <property type="match status" value="1"/>
</dbReference>
<protein>
    <submittedName>
        <fullName evidence="4">Carbon monoxide dehydrogenase</fullName>
    </submittedName>
</protein>
<evidence type="ECO:0000313" key="4">
    <source>
        <dbReference type="EMBL" id="GGO16329.1"/>
    </source>
</evidence>
<keyword evidence="2" id="KW-0560">Oxidoreductase</keyword>
<dbReference type="RefSeq" id="WP_150006060.1">
    <property type="nucleotide sequence ID" value="NZ_BMOV01000011.1"/>
</dbReference>
<comment type="caution">
    <text evidence="4">The sequence shown here is derived from an EMBL/GenBank/DDBJ whole genome shotgun (WGS) entry which is preliminary data.</text>
</comment>
<gene>
    <name evidence="4" type="primary">coxL</name>
    <name evidence="4" type="ORF">GCM10007972_25250</name>
</gene>
<evidence type="ECO:0000256" key="2">
    <source>
        <dbReference type="ARBA" id="ARBA00023002"/>
    </source>
</evidence>
<accession>A0ABQ2LFS7</accession>
<dbReference type="SUPFAM" id="SSF56003">
    <property type="entry name" value="Molybdenum cofactor-binding domain"/>
    <property type="match status" value="1"/>
</dbReference>
<keyword evidence="1" id="KW-0500">Molybdenum</keyword>
<reference evidence="5" key="1">
    <citation type="journal article" date="2019" name="Int. J. Syst. Evol. Microbiol.">
        <title>The Global Catalogue of Microorganisms (GCM) 10K type strain sequencing project: providing services to taxonomists for standard genome sequencing and annotation.</title>
        <authorList>
            <consortium name="The Broad Institute Genomics Platform"/>
            <consortium name="The Broad Institute Genome Sequencing Center for Infectious Disease"/>
            <person name="Wu L."/>
            <person name="Ma J."/>
        </authorList>
    </citation>
    <scope>NUCLEOTIDE SEQUENCE [LARGE SCALE GENOMIC DNA]</scope>
    <source>
        <strain evidence="5">JCM 17843</strain>
    </source>
</reference>
<sequence>MRKFGIGQSMRRVEDQRFLTGKGCYTDDLRFEGQLHAAFLRAPLAHGKILSINTEEASALDGVRLVLTHEDITAANIPKVPCLAPLPGIKQKDRPILAEDFVRYVGEPVAMVVADSFAAAREAVDLIEVDYDPLDAVADCAIAIETDAPQLFEDVPENRSFEWQTGDEAAVDAAFKTAAHISCITIRNNRVAPTSMEPRAINARYDADTGFEVHLGTQGVAGLLDGFCKLLGMDAQKIRVLTPDVGGGFGMKAFMFSEYVAVLLAARTLSQPVKWTCDRSEAFLSDTHGRDLLSTAHMAFDAHGHILGYRIETLANMGAYLSNFAPAIATMAPLQVVPGPYRIPVLHQKVTGVYTNTAPIDAYRGAGRPEAAYLLERLIHQGAQDLGLTQDEIRRRNFISAREMPYKNATGAVYDSGDFARNMADAMARAEWDDFPKRRKASQERGLLRGIGMAYYVECTLGDPKEEIDVRFTDTGRVTISVGTQSNGQGHETAYAQVFGDKLGIDPHLIDIKQGDTADKNTGGGTGGSRSLQMIGNACVAASDAVIERGRELMAHMFDAALDDIRFDAGFFELSGTNRRLSVLDLAADVAKADKENWPQTLQRGLDLSASYTKPASTFPNGCHICEVELDPQTGVVRVDRYSVVDDFGVVINPMLVEGQVQGGVVQGIGQALGEDVVYDETAQLLSGSFMDYAMPKAGDMPDIDFSYNEIPCKTNPLGLKGCGEAGTIGACPSTMIAIMDALQPLGVTQLDMPATPYAVWQAIEKAKTDAQQVA</sequence>
<feature type="domain" description="Aldehyde oxidase/xanthine dehydrogenase a/b hammerhead" evidence="3">
    <location>
        <begin position="20"/>
        <end position="135"/>
    </location>
</feature>
<dbReference type="InterPro" id="IPR016208">
    <property type="entry name" value="Ald_Oxase/xanthine_DH-like"/>
</dbReference>
<dbReference type="InterPro" id="IPR008274">
    <property type="entry name" value="AldOxase/xan_DH_MoCoBD1"/>
</dbReference>
<dbReference type="Gene3D" id="3.30.365.10">
    <property type="entry name" value="Aldehyde oxidase/xanthine dehydrogenase, molybdopterin binding domain"/>
    <property type="match status" value="4"/>
</dbReference>